<dbReference type="NCBIfam" id="NF005592">
    <property type="entry name" value="PRK07322.1"/>
    <property type="match status" value="1"/>
</dbReference>
<accession>A0AB35U2F2</accession>
<dbReference type="CDD" id="cd06223">
    <property type="entry name" value="PRTases_typeI"/>
    <property type="match status" value="1"/>
</dbReference>
<keyword evidence="3" id="KW-1185">Reference proteome</keyword>
<dbReference type="InterPro" id="IPR029057">
    <property type="entry name" value="PRTase-like"/>
</dbReference>
<keyword evidence="2" id="KW-0808">Transferase</keyword>
<dbReference type="Pfam" id="PF00156">
    <property type="entry name" value="Pribosyltran"/>
    <property type="match status" value="1"/>
</dbReference>
<dbReference type="EMBL" id="JALBUR010000012">
    <property type="protein sequence ID" value="MDX8419660.1"/>
    <property type="molecule type" value="Genomic_DNA"/>
</dbReference>
<dbReference type="PANTHER" id="PTHR43218:SF1">
    <property type="entry name" value="PHOSPHORIBOSYLTRANSFERASE"/>
    <property type="match status" value="1"/>
</dbReference>
<sequence length="192" mass="20819">MQTYTLHVAGVTRQLPVIGISDDTAIASFVIISDTELIQAAAKQLVEKIQENGPIEQLLTAEAKGIALAYEVSRLLGLKQFVVARKSVKSYMQNVVSHEVKSITTDKPQMLYLDGNDAKLLKGKRICLIDDVISTGESLQAIEDLAIKAGAQPVCRAAVLAEGDAAKRKDILFLEKLPLFKKGSNGVFQPID</sequence>
<protein>
    <submittedName>
        <fullName evidence="2">Adenine phosphoribosyltransferase</fullName>
        <ecNumber evidence="2">2.4.2.7</ecNumber>
    </submittedName>
</protein>
<proteinExistence type="predicted"/>
<dbReference type="InterPro" id="IPR000836">
    <property type="entry name" value="PRTase_dom"/>
</dbReference>
<gene>
    <name evidence="2" type="ORF">MOZ60_06090</name>
</gene>
<dbReference type="RefSeq" id="WP_370595995.1">
    <property type="nucleotide sequence ID" value="NZ_JALBUR010000012.1"/>
</dbReference>
<evidence type="ECO:0000313" key="2">
    <source>
        <dbReference type="EMBL" id="MDX8419660.1"/>
    </source>
</evidence>
<evidence type="ECO:0000313" key="3">
    <source>
        <dbReference type="Proteomes" id="UP001286174"/>
    </source>
</evidence>
<evidence type="ECO:0000259" key="1">
    <source>
        <dbReference type="Pfam" id="PF00156"/>
    </source>
</evidence>
<dbReference type="SUPFAM" id="SSF53271">
    <property type="entry name" value="PRTase-like"/>
    <property type="match status" value="1"/>
</dbReference>
<dbReference type="Gene3D" id="3.40.50.2020">
    <property type="match status" value="1"/>
</dbReference>
<name>A0AB35U2F2_9FIRM</name>
<comment type="caution">
    <text evidence="2">The sequence shown here is derived from an EMBL/GenBank/DDBJ whole genome shotgun (WGS) entry which is preliminary data.</text>
</comment>
<organism evidence="2 3">
    <name type="scientific">Grylomicrobium aquisgranensis</name>
    <dbReference type="NCBI Taxonomy" id="2926318"/>
    <lineage>
        <taxon>Bacteria</taxon>
        <taxon>Bacillati</taxon>
        <taxon>Bacillota</taxon>
        <taxon>Erysipelotrichia</taxon>
        <taxon>Erysipelotrichales</taxon>
        <taxon>Erysipelotrichaceae</taxon>
        <taxon>Grylomicrobium</taxon>
    </lineage>
</organism>
<dbReference type="Proteomes" id="UP001286174">
    <property type="component" value="Unassembled WGS sequence"/>
</dbReference>
<reference evidence="2 3" key="1">
    <citation type="submission" date="2022-03" db="EMBL/GenBank/DDBJ databases">
        <title>Novel taxa within the pig intestine.</title>
        <authorList>
            <person name="Wylensek D."/>
            <person name="Bishof K."/>
            <person name="Afrizal A."/>
            <person name="Clavel T."/>
        </authorList>
    </citation>
    <scope>NUCLEOTIDE SEQUENCE [LARGE SCALE GENOMIC DNA]</scope>
    <source>
        <strain evidence="2 3">CLA-KB-P133</strain>
    </source>
</reference>
<keyword evidence="2" id="KW-0328">Glycosyltransferase</keyword>
<dbReference type="PANTHER" id="PTHR43218">
    <property type="entry name" value="PHOSPHORIBOSYLTRANSFERASE-RELATED"/>
    <property type="match status" value="1"/>
</dbReference>
<dbReference type="EC" id="2.4.2.7" evidence="2"/>
<dbReference type="GO" id="GO:0003999">
    <property type="term" value="F:adenine phosphoribosyltransferase activity"/>
    <property type="evidence" value="ECO:0007669"/>
    <property type="project" value="UniProtKB-EC"/>
</dbReference>
<dbReference type="AlphaFoldDB" id="A0AB35U2F2"/>
<feature type="domain" description="Phosphoribosyltransferase" evidence="1">
    <location>
        <begin position="38"/>
        <end position="169"/>
    </location>
</feature>